<dbReference type="EMBL" id="JARGDH010000004">
    <property type="protein sequence ID" value="KAL0270831.1"/>
    <property type="molecule type" value="Genomic_DNA"/>
</dbReference>
<organism evidence="1">
    <name type="scientific">Menopon gallinae</name>
    <name type="common">poultry shaft louse</name>
    <dbReference type="NCBI Taxonomy" id="328185"/>
    <lineage>
        <taxon>Eukaryota</taxon>
        <taxon>Metazoa</taxon>
        <taxon>Ecdysozoa</taxon>
        <taxon>Arthropoda</taxon>
        <taxon>Hexapoda</taxon>
        <taxon>Insecta</taxon>
        <taxon>Pterygota</taxon>
        <taxon>Neoptera</taxon>
        <taxon>Paraneoptera</taxon>
        <taxon>Psocodea</taxon>
        <taxon>Troctomorpha</taxon>
        <taxon>Phthiraptera</taxon>
        <taxon>Amblycera</taxon>
        <taxon>Menoponidae</taxon>
        <taxon>Menopon</taxon>
    </lineage>
</organism>
<name>A0AAW2HME6_9NEOP</name>
<dbReference type="AlphaFoldDB" id="A0AAW2HME6"/>
<comment type="caution">
    <text evidence="1">The sequence shown here is derived from an EMBL/GenBank/DDBJ whole genome shotgun (WGS) entry which is preliminary data.</text>
</comment>
<protein>
    <submittedName>
        <fullName evidence="1">Uncharacterized protein</fullName>
    </submittedName>
</protein>
<gene>
    <name evidence="1" type="ORF">PYX00_008111</name>
</gene>
<accession>A0AAW2HME6</accession>
<proteinExistence type="predicted"/>
<sequence>MVRRLRLLLRKLVPRMVRLLQPTAERRRLQPSGLRRDPEGVPVLLVRASDQFHHVILPVERP</sequence>
<reference evidence="1" key="1">
    <citation type="journal article" date="2024" name="Gigascience">
        <title>Chromosome-level genome of the poultry shaft louse Menopon gallinae provides insight into the host-switching and adaptive evolution of parasitic lice.</title>
        <authorList>
            <person name="Xu Y."/>
            <person name="Ma L."/>
            <person name="Liu S."/>
            <person name="Liang Y."/>
            <person name="Liu Q."/>
            <person name="He Z."/>
            <person name="Tian L."/>
            <person name="Duan Y."/>
            <person name="Cai W."/>
            <person name="Li H."/>
            <person name="Song F."/>
        </authorList>
    </citation>
    <scope>NUCLEOTIDE SEQUENCE</scope>
    <source>
        <strain evidence="1">Cailab_2023a</strain>
    </source>
</reference>
<evidence type="ECO:0000313" key="1">
    <source>
        <dbReference type="EMBL" id="KAL0270831.1"/>
    </source>
</evidence>